<dbReference type="EMBL" id="SELW01000569">
    <property type="protein sequence ID" value="TID20478.1"/>
    <property type="molecule type" value="Genomic_DNA"/>
</dbReference>
<organism evidence="1 2">
    <name type="scientific">Pichia inconspicua</name>
    <dbReference type="NCBI Taxonomy" id="52247"/>
    <lineage>
        <taxon>Eukaryota</taxon>
        <taxon>Fungi</taxon>
        <taxon>Dikarya</taxon>
        <taxon>Ascomycota</taxon>
        <taxon>Saccharomycotina</taxon>
        <taxon>Pichiomycetes</taxon>
        <taxon>Pichiales</taxon>
        <taxon>Pichiaceae</taxon>
        <taxon>Pichia</taxon>
    </lineage>
</organism>
<comment type="caution">
    <text evidence="1">The sequence shown here is derived from an EMBL/GenBank/DDBJ whole genome shotgun (WGS) entry which is preliminary data.</text>
</comment>
<sequence length="190" mass="22391">MAYDPDLSTRVDQSSLIKIRKMFELAVSERKFITDHRKQIILRLAGTLLNHDAVLEFLEIQGIFARKPYVYMTAAGIKVPNQFELHTDYLEFYRSLTSIFSNSYLNKILHCFEEDKIEETGEIPNSISQEYLEQHLLRFLKKRDHKNLRSAIVKQYGDCYAGSAILDDFMERTIRPRNTSVRIRKAYKYI</sequence>
<keyword evidence="2" id="KW-1185">Reference proteome</keyword>
<protein>
    <submittedName>
        <fullName evidence="1">Uncharacterized protein</fullName>
    </submittedName>
</protein>
<dbReference type="AlphaFoldDB" id="A0A4T0WYE6"/>
<accession>A0A4T0WYE6</accession>
<reference evidence="1 2" key="1">
    <citation type="journal article" date="2019" name="Front. Genet.">
        <title>Whole-Genome Sequencing of the Opportunistic Yeast Pathogen Candida inconspicua Uncovers Its Hybrid Origin.</title>
        <authorList>
            <person name="Mixao V."/>
            <person name="Hansen A.P."/>
            <person name="Saus E."/>
            <person name="Boekhout T."/>
            <person name="Lass-Florl C."/>
            <person name="Gabaldon T."/>
        </authorList>
    </citation>
    <scope>NUCLEOTIDE SEQUENCE [LARGE SCALE GENOMIC DNA]</scope>
    <source>
        <strain evidence="1 2">CBS 180</strain>
    </source>
</reference>
<evidence type="ECO:0000313" key="2">
    <source>
        <dbReference type="Proteomes" id="UP000307173"/>
    </source>
</evidence>
<evidence type="ECO:0000313" key="1">
    <source>
        <dbReference type="EMBL" id="TID20478.1"/>
    </source>
</evidence>
<gene>
    <name evidence="1" type="ORF">CANINC_003595</name>
</gene>
<name>A0A4T0WYE6_9ASCO</name>
<dbReference type="Proteomes" id="UP000307173">
    <property type="component" value="Unassembled WGS sequence"/>
</dbReference>
<proteinExistence type="predicted"/>